<comment type="subcellular location">
    <subcellularLocation>
        <location evidence="1">Membrane</location>
        <topology evidence="1">Multi-pass membrane protein</topology>
    </subcellularLocation>
</comment>
<feature type="transmembrane region" description="Helical" evidence="5">
    <location>
        <begin position="174"/>
        <end position="195"/>
    </location>
</feature>
<gene>
    <name evidence="6" type="ORF">ABSL23_00010</name>
</gene>
<organism evidence="6">
    <name type="scientific">Halobacterium sp. NMX12-1</name>
    <dbReference type="NCBI Taxonomy" id="3166650"/>
    <lineage>
        <taxon>Archaea</taxon>
        <taxon>Methanobacteriati</taxon>
        <taxon>Methanobacteriota</taxon>
        <taxon>Stenosarchaea group</taxon>
        <taxon>Halobacteria</taxon>
        <taxon>Halobacteriales</taxon>
        <taxon>Halobacteriaceae</taxon>
        <taxon>Halobacterium</taxon>
    </lineage>
</organism>
<accession>A0AAU8C9E6</accession>
<feature type="transmembrane region" description="Helical" evidence="5">
    <location>
        <begin position="255"/>
        <end position="276"/>
    </location>
</feature>
<feature type="transmembrane region" description="Helical" evidence="5">
    <location>
        <begin position="99"/>
        <end position="124"/>
    </location>
</feature>
<dbReference type="PANTHER" id="PTHR10361:SF28">
    <property type="entry name" value="P3 PROTEIN-RELATED"/>
    <property type="match status" value="1"/>
</dbReference>
<sequence>MVEISGEVVVEFVTTVFVLSTMFSMGVKLSVSQLVDALRRRRLLAKSLLVNLIAVPLIAFLLVRTFSVETGFAAGIVLLAVSPGAPFGPKLAEISDSDVAFASGLMAILCILSVVTIPISLLLLLPGDVAVDPLAIGRMVLGIQLVPLLLGLGMSFALPSLVDRLYPLTQRLSDYTFVGLIVVLLVVYSGSMVSLVGTGTLGLSAVAVGASLVLGYWLGGPTRGTREVLATTTAARNAAIALFIATTGFSNPNVLTTVLAFSFIGVVGSGLIASVWRRHPTGHARSHD</sequence>
<feature type="transmembrane region" description="Helical" evidence="5">
    <location>
        <begin position="201"/>
        <end position="219"/>
    </location>
</feature>
<keyword evidence="6" id="KW-0614">Plasmid</keyword>
<name>A0AAU8C9E6_9EURY</name>
<dbReference type="InterPro" id="IPR038770">
    <property type="entry name" value="Na+/solute_symporter_sf"/>
</dbReference>
<evidence type="ECO:0000256" key="2">
    <source>
        <dbReference type="ARBA" id="ARBA00022692"/>
    </source>
</evidence>
<evidence type="ECO:0000313" key="6">
    <source>
        <dbReference type="EMBL" id="XCF15033.1"/>
    </source>
</evidence>
<dbReference type="PANTHER" id="PTHR10361">
    <property type="entry name" value="SODIUM-BILE ACID COTRANSPORTER"/>
    <property type="match status" value="1"/>
</dbReference>
<dbReference type="InterPro" id="IPR004710">
    <property type="entry name" value="Bilac:Na_transpt"/>
</dbReference>
<dbReference type="Gene3D" id="1.20.1530.20">
    <property type="match status" value="1"/>
</dbReference>
<feature type="transmembrane region" description="Helical" evidence="5">
    <location>
        <begin position="12"/>
        <end position="31"/>
    </location>
</feature>
<dbReference type="AlphaFoldDB" id="A0AAU8C9E6"/>
<dbReference type="Pfam" id="PF01758">
    <property type="entry name" value="SBF"/>
    <property type="match status" value="1"/>
</dbReference>
<dbReference type="KEGG" id="hanx:ABSL23_00010"/>
<reference evidence="6" key="1">
    <citation type="submission" date="2024-06" db="EMBL/GenBank/DDBJ databases">
        <title>Genome Sequence of an extremely halophilic archaeon isolated from Permian era halite, Salado Formation, Carlsbad, New Mexico: Halobacterium sp. strain NMX12-1.</title>
        <authorList>
            <person name="Sotoa L."/>
            <person name="DasSarma P."/>
            <person name="Anton B.P."/>
            <person name="Vincze T."/>
            <person name="Verma I."/>
            <person name="Eralp B."/>
            <person name="Powers D.W."/>
            <person name="Dozier B.L."/>
            <person name="Roberts R.J."/>
            <person name="DasSarma S."/>
        </authorList>
    </citation>
    <scope>NUCLEOTIDE SEQUENCE</scope>
    <source>
        <strain evidence="6">NMX12-1</strain>
        <plasmid evidence="6">pNMX12-1_234</plasmid>
    </source>
</reference>
<keyword evidence="3 5" id="KW-1133">Transmembrane helix</keyword>
<evidence type="ECO:0000256" key="4">
    <source>
        <dbReference type="ARBA" id="ARBA00023136"/>
    </source>
</evidence>
<dbReference type="GO" id="GO:0016020">
    <property type="term" value="C:membrane"/>
    <property type="evidence" value="ECO:0007669"/>
    <property type="project" value="UniProtKB-SubCell"/>
</dbReference>
<feature type="transmembrane region" description="Helical" evidence="5">
    <location>
        <begin position="136"/>
        <end position="162"/>
    </location>
</feature>
<feature type="transmembrane region" description="Helical" evidence="5">
    <location>
        <begin position="228"/>
        <end position="249"/>
    </location>
</feature>
<dbReference type="RefSeq" id="WP_230893658.1">
    <property type="nucleotide sequence ID" value="NZ_CP159203.1"/>
</dbReference>
<keyword evidence="4 5" id="KW-0472">Membrane</keyword>
<evidence type="ECO:0000256" key="3">
    <source>
        <dbReference type="ARBA" id="ARBA00022989"/>
    </source>
</evidence>
<keyword evidence="2 5" id="KW-0812">Transmembrane</keyword>
<dbReference type="EMBL" id="CP159203">
    <property type="protein sequence ID" value="XCF15033.1"/>
    <property type="molecule type" value="Genomic_DNA"/>
</dbReference>
<proteinExistence type="predicted"/>
<dbReference type="GeneID" id="91107486"/>
<protein>
    <submittedName>
        <fullName evidence="6">Bile acid:sodium symporter</fullName>
    </submittedName>
</protein>
<evidence type="ECO:0000256" key="1">
    <source>
        <dbReference type="ARBA" id="ARBA00004141"/>
    </source>
</evidence>
<feature type="transmembrane region" description="Helical" evidence="5">
    <location>
        <begin position="70"/>
        <end position="87"/>
    </location>
</feature>
<evidence type="ECO:0000256" key="5">
    <source>
        <dbReference type="SAM" id="Phobius"/>
    </source>
</evidence>
<feature type="transmembrane region" description="Helical" evidence="5">
    <location>
        <begin position="43"/>
        <end position="64"/>
    </location>
</feature>
<dbReference type="InterPro" id="IPR002657">
    <property type="entry name" value="BilAc:Na_symport/Acr3"/>
</dbReference>
<geneLocation type="plasmid" evidence="6">
    <name>pNMX12-1_234</name>
</geneLocation>